<organism evidence="1 2">
    <name type="scientific">Nonomuraea mangrovi</name>
    <dbReference type="NCBI Taxonomy" id="2316207"/>
    <lineage>
        <taxon>Bacteria</taxon>
        <taxon>Bacillati</taxon>
        <taxon>Actinomycetota</taxon>
        <taxon>Actinomycetes</taxon>
        <taxon>Streptosporangiales</taxon>
        <taxon>Streptosporangiaceae</taxon>
        <taxon>Nonomuraea</taxon>
    </lineage>
</organism>
<dbReference type="RefSeq" id="WP_379576184.1">
    <property type="nucleotide sequence ID" value="NZ_JBHUFV010000047.1"/>
</dbReference>
<accession>A0ABW4T3S2</accession>
<dbReference type="Proteomes" id="UP001597368">
    <property type="component" value="Unassembled WGS sequence"/>
</dbReference>
<evidence type="ECO:0000313" key="1">
    <source>
        <dbReference type="EMBL" id="MFD1936088.1"/>
    </source>
</evidence>
<keyword evidence="2" id="KW-1185">Reference proteome</keyword>
<gene>
    <name evidence="1" type="ORF">ACFSKW_31925</name>
</gene>
<evidence type="ECO:0000313" key="2">
    <source>
        <dbReference type="Proteomes" id="UP001597368"/>
    </source>
</evidence>
<sequence length="45" mass="5047">MATTAIIDVRTEVRRAAPVEPRTFQAMITAVNPIFLKCPTPDFAW</sequence>
<dbReference type="EMBL" id="JBHUFV010000047">
    <property type="protein sequence ID" value="MFD1936088.1"/>
    <property type="molecule type" value="Genomic_DNA"/>
</dbReference>
<name>A0ABW4T3S2_9ACTN</name>
<comment type="caution">
    <text evidence="1">The sequence shown here is derived from an EMBL/GenBank/DDBJ whole genome shotgun (WGS) entry which is preliminary data.</text>
</comment>
<proteinExistence type="predicted"/>
<reference evidence="2" key="1">
    <citation type="journal article" date="2019" name="Int. J. Syst. Evol. Microbiol.">
        <title>The Global Catalogue of Microorganisms (GCM) 10K type strain sequencing project: providing services to taxonomists for standard genome sequencing and annotation.</title>
        <authorList>
            <consortium name="The Broad Institute Genomics Platform"/>
            <consortium name="The Broad Institute Genome Sequencing Center for Infectious Disease"/>
            <person name="Wu L."/>
            <person name="Ma J."/>
        </authorList>
    </citation>
    <scope>NUCLEOTIDE SEQUENCE [LARGE SCALE GENOMIC DNA]</scope>
    <source>
        <strain evidence="2">ICMP 6774ER</strain>
    </source>
</reference>
<protein>
    <submittedName>
        <fullName evidence="1">Uncharacterized protein</fullName>
    </submittedName>
</protein>